<organism evidence="3 4">
    <name type="scientific">Lophiotrema nucula</name>
    <dbReference type="NCBI Taxonomy" id="690887"/>
    <lineage>
        <taxon>Eukaryota</taxon>
        <taxon>Fungi</taxon>
        <taxon>Dikarya</taxon>
        <taxon>Ascomycota</taxon>
        <taxon>Pezizomycotina</taxon>
        <taxon>Dothideomycetes</taxon>
        <taxon>Pleosporomycetidae</taxon>
        <taxon>Pleosporales</taxon>
        <taxon>Lophiotremataceae</taxon>
        <taxon>Lophiotrema</taxon>
    </lineage>
</organism>
<evidence type="ECO:0000256" key="1">
    <source>
        <dbReference type="SAM" id="Coils"/>
    </source>
</evidence>
<feature type="compositionally biased region" description="Polar residues" evidence="2">
    <location>
        <begin position="135"/>
        <end position="148"/>
    </location>
</feature>
<dbReference type="AlphaFoldDB" id="A0A6A5YY58"/>
<dbReference type="Proteomes" id="UP000799770">
    <property type="component" value="Unassembled WGS sequence"/>
</dbReference>
<feature type="region of interest" description="Disordered" evidence="2">
    <location>
        <begin position="110"/>
        <end position="187"/>
    </location>
</feature>
<proteinExistence type="predicted"/>
<sequence length="206" mass="22150">MATNDDLSTTRNLLIEQYKQLNRRVEAHLDNKELYRVQPVMDVQQAILRAVREFPDPGQETTYDPLSGLHVRAPFATSSVQTGDSYAPRNNVAPLTFGYPRASASRTFGFPKASAHGGLPGSNFENEEQKPVGETSKTTPASGNSFATSALPPKTSGNLFEPPQPQSQGNDDGVFAHGPTNLFGVSQLNSQAGSYASMLNNPPSSP</sequence>
<keyword evidence="1" id="KW-0175">Coiled coil</keyword>
<evidence type="ECO:0000313" key="4">
    <source>
        <dbReference type="Proteomes" id="UP000799770"/>
    </source>
</evidence>
<protein>
    <submittedName>
        <fullName evidence="3">Uncharacterized protein</fullName>
    </submittedName>
</protein>
<accession>A0A6A5YY58</accession>
<evidence type="ECO:0000256" key="2">
    <source>
        <dbReference type="SAM" id="MobiDB-lite"/>
    </source>
</evidence>
<name>A0A6A5YY58_9PLEO</name>
<feature type="coiled-coil region" evidence="1">
    <location>
        <begin position="4"/>
        <end position="38"/>
    </location>
</feature>
<reference evidence="3" key="1">
    <citation type="journal article" date="2020" name="Stud. Mycol.">
        <title>101 Dothideomycetes genomes: a test case for predicting lifestyles and emergence of pathogens.</title>
        <authorList>
            <person name="Haridas S."/>
            <person name="Albert R."/>
            <person name="Binder M."/>
            <person name="Bloem J."/>
            <person name="Labutti K."/>
            <person name="Salamov A."/>
            <person name="Andreopoulos B."/>
            <person name="Baker S."/>
            <person name="Barry K."/>
            <person name="Bills G."/>
            <person name="Bluhm B."/>
            <person name="Cannon C."/>
            <person name="Castanera R."/>
            <person name="Culley D."/>
            <person name="Daum C."/>
            <person name="Ezra D."/>
            <person name="Gonzalez J."/>
            <person name="Henrissat B."/>
            <person name="Kuo A."/>
            <person name="Liang C."/>
            <person name="Lipzen A."/>
            <person name="Lutzoni F."/>
            <person name="Magnuson J."/>
            <person name="Mondo S."/>
            <person name="Nolan M."/>
            <person name="Ohm R."/>
            <person name="Pangilinan J."/>
            <person name="Park H.-J."/>
            <person name="Ramirez L."/>
            <person name="Alfaro M."/>
            <person name="Sun H."/>
            <person name="Tritt A."/>
            <person name="Yoshinaga Y."/>
            <person name="Zwiers L.-H."/>
            <person name="Turgeon B."/>
            <person name="Goodwin S."/>
            <person name="Spatafora J."/>
            <person name="Crous P."/>
            <person name="Grigoriev I."/>
        </authorList>
    </citation>
    <scope>NUCLEOTIDE SEQUENCE</scope>
    <source>
        <strain evidence="3">CBS 627.86</strain>
    </source>
</reference>
<gene>
    <name evidence="3" type="ORF">BDV96DRAFT_649808</name>
</gene>
<evidence type="ECO:0000313" key="3">
    <source>
        <dbReference type="EMBL" id="KAF2111836.1"/>
    </source>
</evidence>
<keyword evidence="4" id="KW-1185">Reference proteome</keyword>
<dbReference type="EMBL" id="ML977333">
    <property type="protein sequence ID" value="KAF2111836.1"/>
    <property type="molecule type" value="Genomic_DNA"/>
</dbReference>